<dbReference type="InterPro" id="IPR003439">
    <property type="entry name" value="ABC_transporter-like_ATP-bd"/>
</dbReference>
<name>A0A1G6ZBI0_9PSEU</name>
<evidence type="ECO:0000259" key="6">
    <source>
        <dbReference type="PROSITE" id="PS50893"/>
    </source>
</evidence>
<dbReference type="PANTHER" id="PTHR42711:SF19">
    <property type="entry name" value="DOXORUBICIN RESISTANCE ATP-BINDING PROTEIN DRRA"/>
    <property type="match status" value="1"/>
</dbReference>
<dbReference type="InterPro" id="IPR017871">
    <property type="entry name" value="ABC_transporter-like_CS"/>
</dbReference>
<dbReference type="GO" id="GO:0005524">
    <property type="term" value="F:ATP binding"/>
    <property type="evidence" value="ECO:0007669"/>
    <property type="project" value="UniProtKB-KW"/>
</dbReference>
<organism evidence="7 8">
    <name type="scientific">Actinokineospora iranica</name>
    <dbReference type="NCBI Taxonomy" id="1271860"/>
    <lineage>
        <taxon>Bacteria</taxon>
        <taxon>Bacillati</taxon>
        <taxon>Actinomycetota</taxon>
        <taxon>Actinomycetes</taxon>
        <taxon>Pseudonocardiales</taxon>
        <taxon>Pseudonocardiaceae</taxon>
        <taxon>Actinokineospora</taxon>
    </lineage>
</organism>
<dbReference type="GO" id="GO:0016887">
    <property type="term" value="F:ATP hydrolysis activity"/>
    <property type="evidence" value="ECO:0007669"/>
    <property type="project" value="InterPro"/>
</dbReference>
<keyword evidence="8" id="KW-1185">Reference proteome</keyword>
<dbReference type="InterPro" id="IPR050763">
    <property type="entry name" value="ABC_transporter_ATP-binding"/>
</dbReference>
<dbReference type="SUPFAM" id="SSF52540">
    <property type="entry name" value="P-loop containing nucleoside triphosphate hydrolases"/>
    <property type="match status" value="1"/>
</dbReference>
<evidence type="ECO:0000256" key="4">
    <source>
        <dbReference type="ARBA" id="ARBA00022840"/>
    </source>
</evidence>
<dbReference type="OrthoDB" id="9804819at2"/>
<dbReference type="PROSITE" id="PS00211">
    <property type="entry name" value="ABC_TRANSPORTER_1"/>
    <property type="match status" value="1"/>
</dbReference>
<feature type="domain" description="ABC transporter" evidence="6">
    <location>
        <begin position="6"/>
        <end position="236"/>
    </location>
</feature>
<sequence>MPRPRIEVTGLGKSYGQVQALTDVSLQVGPGVVLGVLGHNGAGKTTLVDILATRSKPTSGTAKVCGWDVARFGHHVRRHIGMTSQFTSVDDTMTGRANLMLVARLLGASRKQADDRAEELLTSFDLTEAADRKAATYSGGMRRRLDLAVGMIAGPDVLFLDEPSTGLDPVSRSGLWDLVEKLAKDGTTIVLTTQYLEEADRLAHDIVVLAGGHVVASGTPERLKAGIGQRTASVRFPDARATHYAVGVLGYAGMTPLADFGICAVQIPLAEPGDIALLVRALDSAGLPIMDLTVTEPTLDDVYVALHRAAQEKAAQVVGQTA</sequence>
<proteinExistence type="predicted"/>
<dbReference type="EMBL" id="FMZZ01000027">
    <property type="protein sequence ID" value="SDD99397.1"/>
    <property type="molecule type" value="Genomic_DNA"/>
</dbReference>
<dbReference type="Gene3D" id="3.40.50.300">
    <property type="entry name" value="P-loop containing nucleotide triphosphate hydrolases"/>
    <property type="match status" value="1"/>
</dbReference>
<reference evidence="8" key="1">
    <citation type="submission" date="2016-10" db="EMBL/GenBank/DDBJ databases">
        <authorList>
            <person name="Varghese N."/>
            <person name="Submissions S."/>
        </authorList>
    </citation>
    <scope>NUCLEOTIDE SEQUENCE [LARGE SCALE GENOMIC DNA]</scope>
    <source>
        <strain evidence="8">IBRC-M 10403</strain>
    </source>
</reference>
<dbReference type="Proteomes" id="UP000199501">
    <property type="component" value="Unassembled WGS sequence"/>
</dbReference>
<dbReference type="InterPro" id="IPR003593">
    <property type="entry name" value="AAA+_ATPase"/>
</dbReference>
<dbReference type="SMART" id="SM00382">
    <property type="entry name" value="AAA"/>
    <property type="match status" value="1"/>
</dbReference>
<evidence type="ECO:0000256" key="5">
    <source>
        <dbReference type="ARBA" id="ARBA00023251"/>
    </source>
</evidence>
<evidence type="ECO:0000256" key="2">
    <source>
        <dbReference type="ARBA" id="ARBA00022448"/>
    </source>
</evidence>
<dbReference type="GO" id="GO:0005886">
    <property type="term" value="C:plasma membrane"/>
    <property type="evidence" value="ECO:0007669"/>
    <property type="project" value="UniProtKB-SubCell"/>
</dbReference>
<comment type="subcellular location">
    <subcellularLocation>
        <location evidence="1">Cell membrane</location>
        <topology evidence="1">Peripheral membrane protein</topology>
    </subcellularLocation>
</comment>
<evidence type="ECO:0000313" key="7">
    <source>
        <dbReference type="EMBL" id="SDD99397.1"/>
    </source>
</evidence>
<dbReference type="GO" id="GO:0046677">
    <property type="term" value="P:response to antibiotic"/>
    <property type="evidence" value="ECO:0007669"/>
    <property type="project" value="UniProtKB-KW"/>
</dbReference>
<dbReference type="Pfam" id="PF00005">
    <property type="entry name" value="ABC_tran"/>
    <property type="match status" value="1"/>
</dbReference>
<accession>A0A1G6ZBI0</accession>
<evidence type="ECO:0000256" key="1">
    <source>
        <dbReference type="ARBA" id="ARBA00004202"/>
    </source>
</evidence>
<evidence type="ECO:0000256" key="3">
    <source>
        <dbReference type="ARBA" id="ARBA00022741"/>
    </source>
</evidence>
<dbReference type="InterPro" id="IPR027417">
    <property type="entry name" value="P-loop_NTPase"/>
</dbReference>
<evidence type="ECO:0000313" key="8">
    <source>
        <dbReference type="Proteomes" id="UP000199501"/>
    </source>
</evidence>
<keyword evidence="2" id="KW-0813">Transport</keyword>
<dbReference type="PANTHER" id="PTHR42711">
    <property type="entry name" value="ABC TRANSPORTER ATP-BINDING PROTEIN"/>
    <property type="match status" value="1"/>
</dbReference>
<dbReference type="STRING" id="1271860.SAMN05216174_12721"/>
<keyword evidence="3" id="KW-0547">Nucleotide-binding</keyword>
<keyword evidence="4 7" id="KW-0067">ATP-binding</keyword>
<dbReference type="AlphaFoldDB" id="A0A1G6ZBI0"/>
<dbReference type="RefSeq" id="WP_091457848.1">
    <property type="nucleotide sequence ID" value="NZ_FMZZ01000027.1"/>
</dbReference>
<keyword evidence="5" id="KW-0046">Antibiotic resistance</keyword>
<dbReference type="PROSITE" id="PS50893">
    <property type="entry name" value="ABC_TRANSPORTER_2"/>
    <property type="match status" value="1"/>
</dbReference>
<protein>
    <submittedName>
        <fullName evidence="7">ABC-2 type transport system ATP-binding protein</fullName>
    </submittedName>
</protein>
<gene>
    <name evidence="7" type="ORF">SAMN05216174_12721</name>
</gene>